<proteinExistence type="predicted"/>
<sequence>MMKVFICPECGGITTVSRRKEINCHKCGGIKMIPSKLTFAQYSEMDEQQRKDYSDSWLYIRNKMNNQDSK</sequence>
<keyword evidence="2" id="KW-1185">Reference proteome</keyword>
<keyword evidence="1" id="KW-0240">DNA-directed RNA polymerase</keyword>
<protein>
    <submittedName>
        <fullName evidence="1">DNA-directed RNA polymerase subunit M</fullName>
    </submittedName>
</protein>
<organism evidence="1 2">
    <name type="scientific">Petralouisia muris</name>
    <dbReference type="NCBI Taxonomy" id="3032872"/>
    <lineage>
        <taxon>Bacteria</taxon>
        <taxon>Bacillati</taxon>
        <taxon>Bacillota</taxon>
        <taxon>Clostridia</taxon>
        <taxon>Lachnospirales</taxon>
        <taxon>Lachnospiraceae</taxon>
        <taxon>Petralouisia</taxon>
    </lineage>
</organism>
<evidence type="ECO:0000313" key="2">
    <source>
        <dbReference type="Proteomes" id="UP000304953"/>
    </source>
</evidence>
<accession>A0AC61RY06</accession>
<dbReference type="EMBL" id="SRYA01000014">
    <property type="protein sequence ID" value="TGY96606.1"/>
    <property type="molecule type" value="Genomic_DNA"/>
</dbReference>
<comment type="caution">
    <text evidence="1">The sequence shown here is derived from an EMBL/GenBank/DDBJ whole genome shotgun (WGS) entry which is preliminary data.</text>
</comment>
<keyword evidence="1" id="KW-0804">Transcription</keyword>
<dbReference type="Proteomes" id="UP000304953">
    <property type="component" value="Unassembled WGS sequence"/>
</dbReference>
<reference evidence="1" key="1">
    <citation type="submission" date="2019-04" db="EMBL/GenBank/DDBJ databases">
        <title>Microbes associate with the intestines of laboratory mice.</title>
        <authorList>
            <person name="Navarre W."/>
            <person name="Wong E."/>
            <person name="Huang K."/>
            <person name="Tropini C."/>
            <person name="Ng K."/>
            <person name="Yu B."/>
        </authorList>
    </citation>
    <scope>NUCLEOTIDE SEQUENCE</scope>
    <source>
        <strain evidence="1">NM01_1-7b</strain>
    </source>
</reference>
<evidence type="ECO:0000313" key="1">
    <source>
        <dbReference type="EMBL" id="TGY96606.1"/>
    </source>
</evidence>
<name>A0AC61RY06_9FIRM</name>
<gene>
    <name evidence="1" type="ORF">E5329_08555</name>
</gene>